<gene>
    <name evidence="1" type="primary">2</name>
    <name evidence="1" type="ORF">PBI_GOODMAN_2</name>
</gene>
<accession>A0A3G3LZ92</accession>
<dbReference type="KEGG" id="vg:55007139"/>
<protein>
    <submittedName>
        <fullName evidence="1">Uncharacterized protein</fullName>
    </submittedName>
</protein>
<reference evidence="1 2" key="1">
    <citation type="submission" date="2018-10" db="EMBL/GenBank/DDBJ databases">
        <authorList>
            <person name="Garlena R.A."/>
            <person name="Russell D.A."/>
            <person name="Pope W.H."/>
            <person name="Jacobs-Sera D."/>
            <person name="Hatfull G.F."/>
        </authorList>
    </citation>
    <scope>NUCLEOTIDE SEQUENCE [LARGE SCALE GENOMIC DNA]</scope>
</reference>
<dbReference type="Proteomes" id="UP000279037">
    <property type="component" value="Segment"/>
</dbReference>
<keyword evidence="2" id="KW-1185">Reference proteome</keyword>
<dbReference type="GeneID" id="55007139"/>
<name>A0A3G3LZ92_9CAUD</name>
<sequence>MNVDPEAHEAARAQLKAAIDAYYEVIYPGSYIDDWLVVVHRQSIKLEEHGLSTVSTTIPPGQALYRSMGLFDQAMRSMDDESMDIDEEDLE</sequence>
<proteinExistence type="predicted"/>
<evidence type="ECO:0000313" key="1">
    <source>
        <dbReference type="EMBL" id="AYQ99458.1"/>
    </source>
</evidence>
<dbReference type="RefSeq" id="YP_009815906.1">
    <property type="nucleotide sequence ID" value="NC_048101.1"/>
</dbReference>
<dbReference type="EMBL" id="MK016495">
    <property type="protein sequence ID" value="AYQ99458.1"/>
    <property type="molecule type" value="Genomic_DNA"/>
</dbReference>
<evidence type="ECO:0000313" key="2">
    <source>
        <dbReference type="Proteomes" id="UP000279037"/>
    </source>
</evidence>
<organism evidence="1 2">
    <name type="scientific">Microbacterium phage Goodman</name>
    <dbReference type="NCBI Taxonomy" id="2484206"/>
    <lineage>
        <taxon>Viruses</taxon>
        <taxon>Duplodnaviria</taxon>
        <taxon>Heunggongvirae</taxon>
        <taxon>Uroviricota</taxon>
        <taxon>Caudoviricetes</taxon>
        <taxon>Goodmanvirus</taxon>
        <taxon>Goodmanvirus goodman</taxon>
    </lineage>
</organism>